<name>A0AAW0BPC3_9AGAR</name>
<proteinExistence type="predicted"/>
<gene>
    <name evidence="1" type="ORF">R3P38DRAFT_2525719</name>
</gene>
<accession>A0AAW0BPC3</accession>
<dbReference type="EMBL" id="JAWWNJ010000028">
    <property type="protein sequence ID" value="KAK7028426.1"/>
    <property type="molecule type" value="Genomic_DNA"/>
</dbReference>
<comment type="caution">
    <text evidence="1">The sequence shown here is derived from an EMBL/GenBank/DDBJ whole genome shotgun (WGS) entry which is preliminary data.</text>
</comment>
<organism evidence="1 2">
    <name type="scientific">Favolaschia claudopus</name>
    <dbReference type="NCBI Taxonomy" id="2862362"/>
    <lineage>
        <taxon>Eukaryota</taxon>
        <taxon>Fungi</taxon>
        <taxon>Dikarya</taxon>
        <taxon>Basidiomycota</taxon>
        <taxon>Agaricomycotina</taxon>
        <taxon>Agaricomycetes</taxon>
        <taxon>Agaricomycetidae</taxon>
        <taxon>Agaricales</taxon>
        <taxon>Marasmiineae</taxon>
        <taxon>Mycenaceae</taxon>
        <taxon>Favolaschia</taxon>
    </lineage>
</organism>
<feature type="non-terminal residue" evidence="1">
    <location>
        <position position="1"/>
    </location>
</feature>
<protein>
    <submittedName>
        <fullName evidence="1">Uncharacterized protein</fullName>
    </submittedName>
</protein>
<evidence type="ECO:0000313" key="2">
    <source>
        <dbReference type="Proteomes" id="UP001362999"/>
    </source>
</evidence>
<sequence>LLDISSSDLSPLVQLRRDHQTREERMGVRTYKGPDTYKNHKTGEEKPLTERQLLAQRMHSIIRRDQERSSSTGLNRAVRWTGATNKTGNAANAELAASGRAADAIKRRRAAFSKVKCSLRVVEAGISRNCQLEAEMWGFVMVGAEIFLARVITMYSKNGGKAGSHSWVTVSDSIGSLSYLVVQLYQHSYRRQFKVTNRNYTAMGTLRFSHLPSNSFLALLPQGGLSEPVVEYRDHVEIGQAGQRTYEELDAETPLLAKAVAALNTIRRKGKADVNLVDVEEDDEEE</sequence>
<keyword evidence="2" id="KW-1185">Reference proteome</keyword>
<reference evidence="1 2" key="1">
    <citation type="journal article" date="2024" name="J Genomics">
        <title>Draft genome sequencing and assembly of Favolaschia claudopus CIRM-BRFM 2984 isolated from oak limbs.</title>
        <authorList>
            <person name="Navarro D."/>
            <person name="Drula E."/>
            <person name="Chaduli D."/>
            <person name="Cazenave R."/>
            <person name="Ahrendt S."/>
            <person name="Wang J."/>
            <person name="Lipzen A."/>
            <person name="Daum C."/>
            <person name="Barry K."/>
            <person name="Grigoriev I.V."/>
            <person name="Favel A."/>
            <person name="Rosso M.N."/>
            <person name="Martin F."/>
        </authorList>
    </citation>
    <scope>NUCLEOTIDE SEQUENCE [LARGE SCALE GENOMIC DNA]</scope>
    <source>
        <strain evidence="1 2">CIRM-BRFM 2984</strain>
    </source>
</reference>
<evidence type="ECO:0000313" key="1">
    <source>
        <dbReference type="EMBL" id="KAK7028426.1"/>
    </source>
</evidence>
<dbReference type="AlphaFoldDB" id="A0AAW0BPC3"/>
<dbReference type="Proteomes" id="UP001362999">
    <property type="component" value="Unassembled WGS sequence"/>
</dbReference>